<dbReference type="Proteomes" id="UP000078046">
    <property type="component" value="Unassembled WGS sequence"/>
</dbReference>
<evidence type="ECO:0000313" key="1">
    <source>
        <dbReference type="EMBL" id="OAF67528.1"/>
    </source>
</evidence>
<sequence length="88" mass="10181">MARHLWYLSEELVGLSLFDDEVMASVKDRMANNILHTMAEEVPTKKVTVSLENINSMTLSTFANSNTKLLLKKLKISDNFLTIYYYYL</sequence>
<dbReference type="EMBL" id="LWCA01000638">
    <property type="protein sequence ID" value="OAF67528.1"/>
    <property type="molecule type" value="Genomic_DNA"/>
</dbReference>
<evidence type="ECO:0000313" key="2">
    <source>
        <dbReference type="Proteomes" id="UP000078046"/>
    </source>
</evidence>
<accession>A0A177AZT1</accession>
<gene>
    <name evidence="1" type="ORF">A3Q56_04722</name>
</gene>
<dbReference type="OrthoDB" id="6626714at2759"/>
<dbReference type="AlphaFoldDB" id="A0A177AZT1"/>
<name>A0A177AZT1_9BILA</name>
<protein>
    <submittedName>
        <fullName evidence="1">Uncharacterized protein</fullName>
    </submittedName>
</protein>
<reference evidence="1 2" key="1">
    <citation type="submission" date="2016-04" db="EMBL/GenBank/DDBJ databases">
        <title>The genome of Intoshia linei affirms orthonectids as highly simplified spiralians.</title>
        <authorList>
            <person name="Mikhailov K.V."/>
            <person name="Slusarev G.S."/>
            <person name="Nikitin M.A."/>
            <person name="Logacheva M.D."/>
            <person name="Penin A."/>
            <person name="Aleoshin V."/>
            <person name="Panchin Y.V."/>
        </authorList>
    </citation>
    <scope>NUCLEOTIDE SEQUENCE [LARGE SCALE GENOMIC DNA]</scope>
    <source>
        <strain evidence="1">Intl2013</strain>
        <tissue evidence="1">Whole animal</tissue>
    </source>
</reference>
<proteinExistence type="predicted"/>
<organism evidence="1 2">
    <name type="scientific">Intoshia linei</name>
    <dbReference type="NCBI Taxonomy" id="1819745"/>
    <lineage>
        <taxon>Eukaryota</taxon>
        <taxon>Metazoa</taxon>
        <taxon>Spiralia</taxon>
        <taxon>Lophotrochozoa</taxon>
        <taxon>Mesozoa</taxon>
        <taxon>Orthonectida</taxon>
        <taxon>Rhopaluridae</taxon>
        <taxon>Intoshia</taxon>
    </lineage>
</organism>
<comment type="caution">
    <text evidence="1">The sequence shown here is derived from an EMBL/GenBank/DDBJ whole genome shotgun (WGS) entry which is preliminary data.</text>
</comment>
<keyword evidence="2" id="KW-1185">Reference proteome</keyword>